<evidence type="ECO:0000256" key="1">
    <source>
        <dbReference type="SAM" id="MobiDB-lite"/>
    </source>
</evidence>
<organism evidence="2 3">
    <name type="scientific">Lentinus tigrinus ALCF2SS1-6</name>
    <dbReference type="NCBI Taxonomy" id="1328759"/>
    <lineage>
        <taxon>Eukaryota</taxon>
        <taxon>Fungi</taxon>
        <taxon>Dikarya</taxon>
        <taxon>Basidiomycota</taxon>
        <taxon>Agaricomycotina</taxon>
        <taxon>Agaricomycetes</taxon>
        <taxon>Polyporales</taxon>
        <taxon>Polyporaceae</taxon>
        <taxon>Lentinus</taxon>
    </lineage>
</organism>
<dbReference type="Proteomes" id="UP000313359">
    <property type="component" value="Unassembled WGS sequence"/>
</dbReference>
<sequence>MHHPSENTYLPIRQHLPQNPTGAEPICSATRVRCGKLPACPANITSFARQEPKRPWGPEVLWPGYEGRRRLPQDGGVCVEGFEGAVLASSLLHAHDRPPLRQSLEVRGHRPEAETEMAIATRRRRPCVVCVWPDWVRGHMSSVTPTRPSGVRPLALRACAWVRVHVRLWPWGSLSLSAQDRCGPVPLTT</sequence>
<dbReference type="AlphaFoldDB" id="A0A5C2SH53"/>
<gene>
    <name evidence="2" type="ORF">L227DRAFT_429183</name>
</gene>
<reference evidence="2" key="1">
    <citation type="journal article" date="2018" name="Genome Biol. Evol.">
        <title>Genomics and development of Lentinus tigrinus, a white-rot wood-decaying mushroom with dimorphic fruiting bodies.</title>
        <authorList>
            <person name="Wu B."/>
            <person name="Xu Z."/>
            <person name="Knudson A."/>
            <person name="Carlson A."/>
            <person name="Chen N."/>
            <person name="Kovaka S."/>
            <person name="LaButti K."/>
            <person name="Lipzen A."/>
            <person name="Pennachio C."/>
            <person name="Riley R."/>
            <person name="Schakwitz W."/>
            <person name="Umezawa K."/>
            <person name="Ohm R.A."/>
            <person name="Grigoriev I.V."/>
            <person name="Nagy L.G."/>
            <person name="Gibbons J."/>
            <person name="Hibbett D."/>
        </authorList>
    </citation>
    <scope>NUCLEOTIDE SEQUENCE [LARGE SCALE GENOMIC DNA]</scope>
    <source>
        <strain evidence="2">ALCF2SS1-6</strain>
    </source>
</reference>
<evidence type="ECO:0000313" key="3">
    <source>
        <dbReference type="Proteomes" id="UP000313359"/>
    </source>
</evidence>
<evidence type="ECO:0000313" key="2">
    <source>
        <dbReference type="EMBL" id="RPD62544.1"/>
    </source>
</evidence>
<protein>
    <submittedName>
        <fullName evidence="2">Uncharacterized protein</fullName>
    </submittedName>
</protein>
<dbReference type="EMBL" id="ML122258">
    <property type="protein sequence ID" value="RPD62544.1"/>
    <property type="molecule type" value="Genomic_DNA"/>
</dbReference>
<accession>A0A5C2SH53</accession>
<name>A0A5C2SH53_9APHY</name>
<keyword evidence="3" id="KW-1185">Reference proteome</keyword>
<feature type="region of interest" description="Disordered" evidence="1">
    <location>
        <begin position="1"/>
        <end position="20"/>
    </location>
</feature>
<proteinExistence type="predicted"/>